<organism evidence="4 5">
    <name type="scientific">Allomeiothermus silvanus (strain ATCC 700542 / DSM 9946 / NBRC 106475 / NCIMB 13440 / VI-R2)</name>
    <name type="common">Thermus silvanus</name>
    <dbReference type="NCBI Taxonomy" id="526227"/>
    <lineage>
        <taxon>Bacteria</taxon>
        <taxon>Thermotogati</taxon>
        <taxon>Deinococcota</taxon>
        <taxon>Deinococci</taxon>
        <taxon>Thermales</taxon>
        <taxon>Thermaceae</taxon>
        <taxon>Allomeiothermus</taxon>
    </lineage>
</organism>
<evidence type="ECO:0000256" key="1">
    <source>
        <dbReference type="ARBA" id="ARBA00022679"/>
    </source>
</evidence>
<evidence type="ECO:0000256" key="2">
    <source>
        <dbReference type="ARBA" id="ARBA00023315"/>
    </source>
</evidence>
<dbReference type="STRING" id="526227.Mesil_1490"/>
<evidence type="ECO:0000313" key="4">
    <source>
        <dbReference type="EMBL" id="ADH63381.1"/>
    </source>
</evidence>
<dbReference type="KEGG" id="msv:Mesil_1490"/>
<dbReference type="PANTHER" id="PTHR10434">
    <property type="entry name" value="1-ACYL-SN-GLYCEROL-3-PHOSPHATE ACYLTRANSFERASE"/>
    <property type="match status" value="1"/>
</dbReference>
<keyword evidence="1" id="KW-0808">Transferase</keyword>
<dbReference type="eggNOG" id="COG0204">
    <property type="taxonomic scope" value="Bacteria"/>
</dbReference>
<accession>D7BF28</accession>
<evidence type="ECO:0000313" key="5">
    <source>
        <dbReference type="Proteomes" id="UP000001916"/>
    </source>
</evidence>
<dbReference type="AlphaFoldDB" id="D7BF28"/>
<dbReference type="RefSeq" id="WP_013157948.1">
    <property type="nucleotide sequence ID" value="NC_014212.1"/>
</dbReference>
<keyword evidence="5" id="KW-1185">Reference proteome</keyword>
<dbReference type="OrthoDB" id="152799at2"/>
<dbReference type="EMBL" id="CP002042">
    <property type="protein sequence ID" value="ADH63381.1"/>
    <property type="molecule type" value="Genomic_DNA"/>
</dbReference>
<dbReference type="Pfam" id="PF01553">
    <property type="entry name" value="Acyltransferase"/>
    <property type="match status" value="1"/>
</dbReference>
<name>D7BF28_ALLS1</name>
<sequence length="228" mass="25856">MSAAFRQRPWEALLASLLAALFRRTVRRGLRGVWVQGELPAGPWVLAANHHSWWDAYVLPVLLDHWRVRFRIVVSDRRLAEFSFFRGLGALEASRVRQALYALRRKEALIIFPEGELHPPGRMGPLHRGAAWLAERARVPLLPVAVRVVLRGQELPEAYVVFGEPLAADLEGLERSLNRMLSDLDGQIGAALPEEPLPGFRLVLPGRKSTHERMAFWGLALARFTRER</sequence>
<dbReference type="GO" id="GO:0003841">
    <property type="term" value="F:1-acylglycerol-3-phosphate O-acyltransferase activity"/>
    <property type="evidence" value="ECO:0007669"/>
    <property type="project" value="TreeGrafter"/>
</dbReference>
<dbReference type="InterPro" id="IPR002123">
    <property type="entry name" value="Plipid/glycerol_acylTrfase"/>
</dbReference>
<gene>
    <name evidence="4" type="ordered locus">Mesil_1490</name>
</gene>
<feature type="domain" description="Phospholipid/glycerol acyltransferase" evidence="3">
    <location>
        <begin position="44"/>
        <end position="149"/>
    </location>
</feature>
<dbReference type="CDD" id="cd07989">
    <property type="entry name" value="LPLAT_AGPAT-like"/>
    <property type="match status" value="1"/>
</dbReference>
<keyword evidence="2 4" id="KW-0012">Acyltransferase</keyword>
<dbReference type="GO" id="GO:0006654">
    <property type="term" value="P:phosphatidic acid biosynthetic process"/>
    <property type="evidence" value="ECO:0007669"/>
    <property type="project" value="TreeGrafter"/>
</dbReference>
<reference evidence="4 5" key="1">
    <citation type="journal article" date="2010" name="Stand. Genomic Sci.">
        <title>Complete genome sequence of Meiothermus silvanus type strain (VI-R2).</title>
        <authorList>
            <person name="Sikorski J."/>
            <person name="Tindall B.J."/>
            <person name="Lowry S."/>
            <person name="Lucas S."/>
            <person name="Nolan M."/>
            <person name="Copeland A."/>
            <person name="Glavina Del Rio T."/>
            <person name="Tice H."/>
            <person name="Cheng J.F."/>
            <person name="Han C."/>
            <person name="Pitluck S."/>
            <person name="Liolios K."/>
            <person name="Ivanova N."/>
            <person name="Mavromatis K."/>
            <person name="Mikhailova N."/>
            <person name="Pati A."/>
            <person name="Goodwin L."/>
            <person name="Chen A."/>
            <person name="Palaniappan K."/>
            <person name="Land M."/>
            <person name="Hauser L."/>
            <person name="Chang Y.J."/>
            <person name="Jeffries C.D."/>
            <person name="Rohde M."/>
            <person name="Goker M."/>
            <person name="Woyke T."/>
            <person name="Bristow J."/>
            <person name="Eisen J.A."/>
            <person name="Markowitz V."/>
            <person name="Hugenholtz P."/>
            <person name="Kyrpides N.C."/>
            <person name="Klenk H.P."/>
            <person name="Lapidus A."/>
        </authorList>
    </citation>
    <scope>NUCLEOTIDE SEQUENCE [LARGE SCALE GENOMIC DNA]</scope>
    <source>
        <strain evidence="5">ATCC 700542 / DSM 9946 / VI-R2</strain>
    </source>
</reference>
<evidence type="ECO:0000259" key="3">
    <source>
        <dbReference type="SMART" id="SM00563"/>
    </source>
</evidence>
<protein>
    <submittedName>
        <fullName evidence="4">Phospholipid/glycerol acyltransferase</fullName>
    </submittedName>
</protein>
<dbReference type="SMART" id="SM00563">
    <property type="entry name" value="PlsC"/>
    <property type="match status" value="1"/>
</dbReference>
<dbReference type="PANTHER" id="PTHR10434:SF9">
    <property type="entry name" value="PHOSPHOLIPID_GLYCEROL ACYLTRANSFERASE DOMAIN-CONTAINING PROTEIN"/>
    <property type="match status" value="1"/>
</dbReference>
<dbReference type="SUPFAM" id="SSF69593">
    <property type="entry name" value="Glycerol-3-phosphate (1)-acyltransferase"/>
    <property type="match status" value="1"/>
</dbReference>
<dbReference type="HOGENOM" id="CLU_097817_0_0_0"/>
<proteinExistence type="predicted"/>
<dbReference type="Proteomes" id="UP000001916">
    <property type="component" value="Chromosome"/>
</dbReference>